<evidence type="ECO:0000313" key="2">
    <source>
        <dbReference type="EMBL" id="QOV90901.1"/>
    </source>
</evidence>
<feature type="compositionally biased region" description="Basic and acidic residues" evidence="1">
    <location>
        <begin position="39"/>
        <end position="55"/>
    </location>
</feature>
<protein>
    <submittedName>
        <fullName evidence="2">Uncharacterized protein</fullName>
    </submittedName>
</protein>
<dbReference type="KEGG" id="hbs:IPV69_05945"/>
<proteinExistence type="predicted"/>
<name>A0A7M2X1A4_9BACT</name>
<dbReference type="AlphaFoldDB" id="A0A7M2X1A4"/>
<feature type="region of interest" description="Disordered" evidence="1">
    <location>
        <begin position="26"/>
        <end position="55"/>
    </location>
</feature>
<reference evidence="2 3" key="1">
    <citation type="submission" date="2020-10" db="EMBL/GenBank/DDBJ databases">
        <title>Wide distribution of Phycisphaera-like planctomycetes from WD2101 soil group in peatlands and genome analysis of the first cultivated representative.</title>
        <authorList>
            <person name="Dedysh S.N."/>
            <person name="Beletsky A.V."/>
            <person name="Ivanova A."/>
            <person name="Kulichevskaya I.S."/>
            <person name="Suzina N.E."/>
            <person name="Philippov D.A."/>
            <person name="Rakitin A.L."/>
            <person name="Mardanov A.V."/>
            <person name="Ravin N.V."/>
        </authorList>
    </citation>
    <scope>NUCLEOTIDE SEQUENCE [LARGE SCALE GENOMIC DNA]</scope>
    <source>
        <strain evidence="2 3">M1803</strain>
    </source>
</reference>
<dbReference type="Proteomes" id="UP000593765">
    <property type="component" value="Chromosome"/>
</dbReference>
<gene>
    <name evidence="2" type="ORF">IPV69_05945</name>
</gene>
<dbReference type="RefSeq" id="WP_206294005.1">
    <property type="nucleotide sequence ID" value="NZ_CP063458.1"/>
</dbReference>
<dbReference type="EMBL" id="CP063458">
    <property type="protein sequence ID" value="QOV90901.1"/>
    <property type="molecule type" value="Genomic_DNA"/>
</dbReference>
<accession>A0A7M2X1A4</accession>
<organism evidence="2 3">
    <name type="scientific">Humisphaera borealis</name>
    <dbReference type="NCBI Taxonomy" id="2807512"/>
    <lineage>
        <taxon>Bacteria</taxon>
        <taxon>Pseudomonadati</taxon>
        <taxon>Planctomycetota</taxon>
        <taxon>Phycisphaerae</taxon>
        <taxon>Tepidisphaerales</taxon>
        <taxon>Tepidisphaeraceae</taxon>
        <taxon>Humisphaera</taxon>
    </lineage>
</organism>
<sequence length="117" mass="13520">MRHDDEQSQRDAWLCRRLIDSLALARDKSPTGDRSGPSLKREAQSGEPHDGGFDSDDHCLRLCRDLRDWGLVVEQVGTIRRIERFGLEHVTYRLSDKGLQLVREQIPPMPGVWDERL</sequence>
<evidence type="ECO:0000313" key="3">
    <source>
        <dbReference type="Proteomes" id="UP000593765"/>
    </source>
</evidence>
<keyword evidence="3" id="KW-1185">Reference proteome</keyword>
<evidence type="ECO:0000256" key="1">
    <source>
        <dbReference type="SAM" id="MobiDB-lite"/>
    </source>
</evidence>